<evidence type="ECO:0000256" key="7">
    <source>
        <dbReference type="RuleBase" id="RU363032"/>
    </source>
</evidence>
<feature type="transmembrane region" description="Helical" evidence="7">
    <location>
        <begin position="69"/>
        <end position="97"/>
    </location>
</feature>
<comment type="subcellular location">
    <subcellularLocation>
        <location evidence="1 7">Cell membrane</location>
        <topology evidence="1 7">Multi-pass membrane protein</topology>
    </subcellularLocation>
</comment>
<evidence type="ECO:0000259" key="8">
    <source>
        <dbReference type="PROSITE" id="PS50928"/>
    </source>
</evidence>
<feature type="transmembrane region" description="Helical" evidence="7">
    <location>
        <begin position="182"/>
        <end position="204"/>
    </location>
</feature>
<comment type="similarity">
    <text evidence="7">Belongs to the binding-protein-dependent transport system permease family.</text>
</comment>
<evidence type="ECO:0000256" key="3">
    <source>
        <dbReference type="ARBA" id="ARBA00022475"/>
    </source>
</evidence>
<sequence>MYSKSFGERCFDGLNVTLLTIACLLVILPFLHLLAASFSSRDALIHNLVTFWPVNWTFDNYRLVWNNQVFWSAFRVSIFVTVVGTVINMYLTLLTAYPLSRPMLKGKKFILLGIVFTMIFSAPLIPTYLVIKSLGMVNTLWALMIPNAIAAFNLILCITFFRGLPEELSEAAKVDGMGEHSILWRIYMPLSMPIVMTLMLFYAVGHWNNYMGPLFYITDPSIKPLQLYLYTVLSQFNTQDSMLNMPESVTEFSPLGIQMATVAVATVPILLIYPFIQKHFIKGALLGSVKA</sequence>
<dbReference type="Gene3D" id="1.10.3720.10">
    <property type="entry name" value="MetI-like"/>
    <property type="match status" value="1"/>
</dbReference>
<evidence type="ECO:0000313" key="10">
    <source>
        <dbReference type="Proteomes" id="UP001589619"/>
    </source>
</evidence>
<keyword evidence="2 7" id="KW-0813">Transport</keyword>
<proteinExistence type="inferred from homology"/>
<feature type="transmembrane region" description="Helical" evidence="7">
    <location>
        <begin position="109"/>
        <end position="129"/>
    </location>
</feature>
<feature type="transmembrane region" description="Helical" evidence="7">
    <location>
        <begin position="12"/>
        <end position="35"/>
    </location>
</feature>
<evidence type="ECO:0000256" key="4">
    <source>
        <dbReference type="ARBA" id="ARBA00022692"/>
    </source>
</evidence>
<dbReference type="PROSITE" id="PS51257">
    <property type="entry name" value="PROKAR_LIPOPROTEIN"/>
    <property type="match status" value="1"/>
</dbReference>
<feature type="transmembrane region" description="Helical" evidence="7">
    <location>
        <begin position="255"/>
        <end position="276"/>
    </location>
</feature>
<keyword evidence="10" id="KW-1185">Reference proteome</keyword>
<accession>A0ABV5W7T4</accession>
<evidence type="ECO:0000256" key="6">
    <source>
        <dbReference type="ARBA" id="ARBA00023136"/>
    </source>
</evidence>
<dbReference type="InterPro" id="IPR035906">
    <property type="entry name" value="MetI-like_sf"/>
</dbReference>
<dbReference type="InterPro" id="IPR000515">
    <property type="entry name" value="MetI-like"/>
</dbReference>
<keyword evidence="3" id="KW-1003">Cell membrane</keyword>
<feature type="domain" description="ABC transmembrane type-1" evidence="8">
    <location>
        <begin position="74"/>
        <end position="276"/>
    </location>
</feature>
<dbReference type="RefSeq" id="WP_344913109.1">
    <property type="nucleotide sequence ID" value="NZ_BAAAYO010000011.1"/>
</dbReference>
<dbReference type="EMBL" id="JBHMAG010000025">
    <property type="protein sequence ID" value="MFB9756645.1"/>
    <property type="molecule type" value="Genomic_DNA"/>
</dbReference>
<evidence type="ECO:0000256" key="1">
    <source>
        <dbReference type="ARBA" id="ARBA00004651"/>
    </source>
</evidence>
<dbReference type="SUPFAM" id="SSF161098">
    <property type="entry name" value="MetI-like"/>
    <property type="match status" value="1"/>
</dbReference>
<dbReference type="PANTHER" id="PTHR43744:SF9">
    <property type="entry name" value="POLYGALACTURONAN_RHAMNOGALACTURONAN TRANSPORT SYSTEM PERMEASE PROTEIN YTCP"/>
    <property type="match status" value="1"/>
</dbReference>
<feature type="transmembrane region" description="Helical" evidence="7">
    <location>
        <begin position="141"/>
        <end position="161"/>
    </location>
</feature>
<evidence type="ECO:0000256" key="5">
    <source>
        <dbReference type="ARBA" id="ARBA00022989"/>
    </source>
</evidence>
<keyword evidence="6 7" id="KW-0472">Membrane</keyword>
<dbReference type="PANTHER" id="PTHR43744">
    <property type="entry name" value="ABC TRANSPORTER PERMEASE PROTEIN MG189-RELATED-RELATED"/>
    <property type="match status" value="1"/>
</dbReference>
<protein>
    <submittedName>
        <fullName evidence="9">Carbohydrate ABC transporter permease</fullName>
    </submittedName>
</protein>
<gene>
    <name evidence="9" type="ORF">ACFFNY_34145</name>
</gene>
<evidence type="ECO:0000256" key="2">
    <source>
        <dbReference type="ARBA" id="ARBA00022448"/>
    </source>
</evidence>
<organism evidence="9 10">
    <name type="scientific">Paenibacillus hodogayensis</name>
    <dbReference type="NCBI Taxonomy" id="279208"/>
    <lineage>
        <taxon>Bacteria</taxon>
        <taxon>Bacillati</taxon>
        <taxon>Bacillota</taxon>
        <taxon>Bacilli</taxon>
        <taxon>Bacillales</taxon>
        <taxon>Paenibacillaceae</taxon>
        <taxon>Paenibacillus</taxon>
    </lineage>
</organism>
<dbReference type="Pfam" id="PF00528">
    <property type="entry name" value="BPD_transp_1"/>
    <property type="match status" value="1"/>
</dbReference>
<keyword evidence="4 7" id="KW-0812">Transmembrane</keyword>
<dbReference type="PROSITE" id="PS50928">
    <property type="entry name" value="ABC_TM1"/>
    <property type="match status" value="1"/>
</dbReference>
<evidence type="ECO:0000313" key="9">
    <source>
        <dbReference type="EMBL" id="MFB9756645.1"/>
    </source>
</evidence>
<dbReference type="Proteomes" id="UP001589619">
    <property type="component" value="Unassembled WGS sequence"/>
</dbReference>
<dbReference type="CDD" id="cd06261">
    <property type="entry name" value="TM_PBP2"/>
    <property type="match status" value="1"/>
</dbReference>
<keyword evidence="5 7" id="KW-1133">Transmembrane helix</keyword>
<comment type="caution">
    <text evidence="9">The sequence shown here is derived from an EMBL/GenBank/DDBJ whole genome shotgun (WGS) entry which is preliminary data.</text>
</comment>
<name>A0ABV5W7T4_9BACL</name>
<reference evidence="9 10" key="1">
    <citation type="submission" date="2024-09" db="EMBL/GenBank/DDBJ databases">
        <authorList>
            <person name="Sun Q."/>
            <person name="Mori K."/>
        </authorList>
    </citation>
    <scope>NUCLEOTIDE SEQUENCE [LARGE SCALE GENOMIC DNA]</scope>
    <source>
        <strain evidence="9 10">JCM 12520</strain>
    </source>
</reference>